<dbReference type="SUPFAM" id="SSF53474">
    <property type="entry name" value="alpha/beta-Hydrolases"/>
    <property type="match status" value="1"/>
</dbReference>
<dbReference type="GO" id="GO:0016787">
    <property type="term" value="F:hydrolase activity"/>
    <property type="evidence" value="ECO:0007669"/>
    <property type="project" value="UniProtKB-KW"/>
</dbReference>
<dbReference type="InterPro" id="IPR029058">
    <property type="entry name" value="AB_hydrolase_fold"/>
</dbReference>
<dbReference type="EMBL" id="SMAF01000005">
    <property type="protein sequence ID" value="TCS99703.1"/>
    <property type="molecule type" value="Genomic_DNA"/>
</dbReference>
<evidence type="ECO:0000313" key="3">
    <source>
        <dbReference type="Proteomes" id="UP000294599"/>
    </source>
</evidence>
<sequence length="232" mass="23718">MTCILVHGAGGGGWQWTIWAGVLAAAGLTVLAPDLRPAASGLEATGWSDYLGQVRDWRRVSPPSAQVLVGASLGGLLSLASAAAEAPAALVLVNPVPPRGVQPWPALRSRPPRVAWSRLPFTATRAAMPDADLASARHAHARWRDESGRVLDAVAAGITVPVPACPVLVMASGHDADIPPATSRATACLLEADFVELGGCSHVGALLGQGAAAAATQALAWLRTRKCGGNSD</sequence>
<organism evidence="2 3">
    <name type="scientific">Pseudofulvimonas gallinarii</name>
    <dbReference type="NCBI Taxonomy" id="634155"/>
    <lineage>
        <taxon>Bacteria</taxon>
        <taxon>Pseudomonadati</taxon>
        <taxon>Pseudomonadota</taxon>
        <taxon>Gammaproteobacteria</taxon>
        <taxon>Lysobacterales</taxon>
        <taxon>Rhodanobacteraceae</taxon>
        <taxon>Pseudofulvimonas</taxon>
    </lineage>
</organism>
<reference evidence="2 3" key="1">
    <citation type="submission" date="2019-03" db="EMBL/GenBank/DDBJ databases">
        <title>Genomic Encyclopedia of Type Strains, Phase IV (KMG-IV): sequencing the most valuable type-strain genomes for metagenomic binning, comparative biology and taxonomic classification.</title>
        <authorList>
            <person name="Goeker M."/>
        </authorList>
    </citation>
    <scope>NUCLEOTIDE SEQUENCE [LARGE SCALE GENOMIC DNA]</scope>
    <source>
        <strain evidence="2 3">DSM 21944</strain>
    </source>
</reference>
<evidence type="ECO:0000313" key="2">
    <source>
        <dbReference type="EMBL" id="TCS99703.1"/>
    </source>
</evidence>
<keyword evidence="2" id="KW-0378">Hydrolase</keyword>
<dbReference type="RefSeq" id="WP_123522348.1">
    <property type="nucleotide sequence ID" value="NZ_JBHLWF010000028.1"/>
</dbReference>
<gene>
    <name evidence="2" type="ORF">EDC25_105138</name>
</gene>
<dbReference type="OrthoDB" id="5983953at2"/>
<feature type="domain" description="AB hydrolase-1" evidence="1">
    <location>
        <begin position="4"/>
        <end position="205"/>
    </location>
</feature>
<name>A0A4S3L0S9_9GAMM</name>
<dbReference type="Gene3D" id="3.40.50.1820">
    <property type="entry name" value="alpha/beta hydrolase"/>
    <property type="match status" value="1"/>
</dbReference>
<dbReference type="Proteomes" id="UP000294599">
    <property type="component" value="Unassembled WGS sequence"/>
</dbReference>
<dbReference type="InterPro" id="IPR000073">
    <property type="entry name" value="AB_hydrolase_1"/>
</dbReference>
<accession>A0A4S3L0S9</accession>
<protein>
    <submittedName>
        <fullName evidence="2">Alpha-beta hydrolase superfamily lysophospholipase</fullName>
    </submittedName>
</protein>
<comment type="caution">
    <text evidence="2">The sequence shown here is derived from an EMBL/GenBank/DDBJ whole genome shotgun (WGS) entry which is preliminary data.</text>
</comment>
<dbReference type="AlphaFoldDB" id="A0A4S3L0S9"/>
<dbReference type="Pfam" id="PF12697">
    <property type="entry name" value="Abhydrolase_6"/>
    <property type="match status" value="1"/>
</dbReference>
<proteinExistence type="predicted"/>
<keyword evidence="3" id="KW-1185">Reference proteome</keyword>
<evidence type="ECO:0000259" key="1">
    <source>
        <dbReference type="Pfam" id="PF12697"/>
    </source>
</evidence>